<keyword evidence="3" id="KW-1185">Reference proteome</keyword>
<dbReference type="Proteomes" id="UP001315686">
    <property type="component" value="Unassembled WGS sequence"/>
</dbReference>
<comment type="caution">
    <text evidence="2">The sequence shown here is derived from an EMBL/GenBank/DDBJ whole genome shotgun (WGS) entry which is preliminary data.</text>
</comment>
<evidence type="ECO:0000256" key="1">
    <source>
        <dbReference type="SAM" id="SignalP"/>
    </source>
</evidence>
<accession>A0AAP2CMI0</accession>
<feature type="chain" id="PRO_5042826618" description="Lipoprotein" evidence="1">
    <location>
        <begin position="19"/>
        <end position="202"/>
    </location>
</feature>
<reference evidence="2 3" key="1">
    <citation type="journal article" date="2021" name="Arch. Microbiol.">
        <title>Harenicola maris gen. nov., sp. nov. isolated from the Sea of Japan shallow sediments.</title>
        <authorList>
            <person name="Romanenko L.A."/>
            <person name="Kurilenko V.V."/>
            <person name="Chernysheva N.Y."/>
            <person name="Tekutyeva L.A."/>
            <person name="Velansky P.V."/>
            <person name="Svetashev V.I."/>
            <person name="Isaeva M.P."/>
        </authorList>
    </citation>
    <scope>NUCLEOTIDE SEQUENCE [LARGE SCALE GENOMIC DNA]</scope>
    <source>
        <strain evidence="2 3">KMM 3653</strain>
    </source>
</reference>
<evidence type="ECO:0000313" key="2">
    <source>
        <dbReference type="EMBL" id="MBT0957109.1"/>
    </source>
</evidence>
<evidence type="ECO:0008006" key="4">
    <source>
        <dbReference type="Google" id="ProtNLM"/>
    </source>
</evidence>
<sequence length="202" mass="21847">MKQIKLIALALATASVAACTTSVPTETATRGAPLEAATQQTASITGDYYAVQKVNVIVPSKLIVSEADALYPKADIVWREDPRGNRHDQVQKIVQDALTAGAARLTSGTPVVVDVEVTRFHALTEKARYHSATGFQWHDIDFRLTVRDAQTGEVLESRKVEAPLRAYAGTRALAAEMQGITQKSRISQHLSSVIVKELGPKA</sequence>
<gene>
    <name evidence="2" type="ORF">IV417_06910</name>
</gene>
<dbReference type="EMBL" id="JADQAZ010000001">
    <property type="protein sequence ID" value="MBT0957109.1"/>
    <property type="molecule type" value="Genomic_DNA"/>
</dbReference>
<keyword evidence="1" id="KW-0732">Signal</keyword>
<dbReference type="RefSeq" id="WP_327793285.1">
    <property type="nucleotide sequence ID" value="NZ_JADQAZ010000001.1"/>
</dbReference>
<evidence type="ECO:0000313" key="3">
    <source>
        <dbReference type="Proteomes" id="UP001315686"/>
    </source>
</evidence>
<proteinExistence type="predicted"/>
<dbReference type="AlphaFoldDB" id="A0AAP2CMI0"/>
<dbReference type="Pfam" id="PF20569">
    <property type="entry name" value="DUF6778"/>
    <property type="match status" value="1"/>
</dbReference>
<name>A0AAP2CMI0_9RHOB</name>
<protein>
    <recommendedName>
        <fullName evidence="4">Lipoprotein</fullName>
    </recommendedName>
</protein>
<dbReference type="PROSITE" id="PS51257">
    <property type="entry name" value="PROKAR_LIPOPROTEIN"/>
    <property type="match status" value="1"/>
</dbReference>
<organism evidence="2 3">
    <name type="scientific">Harenicola maris</name>
    <dbReference type="NCBI Taxonomy" id="2841044"/>
    <lineage>
        <taxon>Bacteria</taxon>
        <taxon>Pseudomonadati</taxon>
        <taxon>Pseudomonadota</taxon>
        <taxon>Alphaproteobacteria</taxon>
        <taxon>Rhodobacterales</taxon>
        <taxon>Paracoccaceae</taxon>
        <taxon>Harenicola</taxon>
    </lineage>
</organism>
<feature type="signal peptide" evidence="1">
    <location>
        <begin position="1"/>
        <end position="18"/>
    </location>
</feature>
<dbReference type="InterPro" id="IPR046705">
    <property type="entry name" value="DUF6778"/>
</dbReference>